<sequence>MFGGLFEVHITVDPENNYMKLLEFRNKYAQQKGMKLVYAISTVCNNQYMISYFTNKKKEKDVIDRALQFKKEMQDMGINVLRVKVEGYHCKGIPQNINEYVVVKNYINNTYPNSKSPYFEFHVKMSNADKFSFQDIESKLAVYNGEVAMSVNLCSSSRKPLITIRKYDMGKDEAMEQKNLILDNLKQQGFKFEDQLQEEFSVYDDFSSVDNGWLISK</sequence>
<dbReference type="EMBL" id="KY684083">
    <property type="protein sequence ID" value="ARF08324.1"/>
    <property type="molecule type" value="Genomic_DNA"/>
</dbReference>
<name>A0A1V0S9G7_9VIRU</name>
<organism evidence="1">
    <name type="scientific">Catovirus CTV1</name>
    <dbReference type="NCBI Taxonomy" id="1977631"/>
    <lineage>
        <taxon>Viruses</taxon>
        <taxon>Varidnaviria</taxon>
        <taxon>Bamfordvirae</taxon>
        <taxon>Nucleocytoviricota</taxon>
        <taxon>Megaviricetes</taxon>
        <taxon>Imitervirales</taxon>
        <taxon>Mimiviridae</taxon>
        <taxon>Klosneuvirinae</taxon>
        <taxon>Catovirus</taxon>
    </lineage>
</organism>
<accession>A0A1V0S9G7</accession>
<reference evidence="1" key="1">
    <citation type="journal article" date="2017" name="Science">
        <title>Giant viruses with an expanded complement of translation system components.</title>
        <authorList>
            <person name="Schulz F."/>
            <person name="Yutin N."/>
            <person name="Ivanova N.N."/>
            <person name="Ortega D.R."/>
            <person name="Lee T.K."/>
            <person name="Vierheilig J."/>
            <person name="Daims H."/>
            <person name="Horn M."/>
            <person name="Wagner M."/>
            <person name="Jensen G.J."/>
            <person name="Kyrpides N.C."/>
            <person name="Koonin E.V."/>
            <person name="Woyke T."/>
        </authorList>
    </citation>
    <scope>NUCLEOTIDE SEQUENCE</scope>
    <source>
        <strain evidence="1">CTV1</strain>
    </source>
</reference>
<gene>
    <name evidence="1" type="ORF">Catovirus_1_374</name>
</gene>
<protein>
    <submittedName>
        <fullName evidence="1">Ankyrin repeat protein</fullName>
    </submittedName>
</protein>
<evidence type="ECO:0000313" key="1">
    <source>
        <dbReference type="EMBL" id="ARF08324.1"/>
    </source>
</evidence>
<proteinExistence type="predicted"/>